<name>A0A848L8F6_9BACT</name>
<dbReference type="FunFam" id="3.30.559.10:FF:000012">
    <property type="entry name" value="Non-ribosomal peptide synthetase"/>
    <property type="match status" value="2"/>
</dbReference>
<dbReference type="FunFam" id="3.40.47.10:FF:000042">
    <property type="entry name" value="Polyketide synthase Pks13"/>
    <property type="match status" value="1"/>
</dbReference>
<dbReference type="SUPFAM" id="SSF55048">
    <property type="entry name" value="Probable ACP-binding domain of malonyl-CoA ACP transacylase"/>
    <property type="match status" value="1"/>
</dbReference>
<dbReference type="GO" id="GO:0044550">
    <property type="term" value="P:secondary metabolite biosynthetic process"/>
    <property type="evidence" value="ECO:0007669"/>
    <property type="project" value="TreeGrafter"/>
</dbReference>
<feature type="domain" description="Ketosynthase family 3 (KS3)" evidence="25">
    <location>
        <begin position="12"/>
        <end position="439"/>
    </location>
</feature>
<evidence type="ECO:0000256" key="21">
    <source>
        <dbReference type="ARBA" id="ARBA00078169"/>
    </source>
</evidence>
<evidence type="ECO:0000256" key="18">
    <source>
        <dbReference type="ARBA" id="ARBA00066974"/>
    </source>
</evidence>
<keyword evidence="8" id="KW-0521">NADP</keyword>
<keyword evidence="5" id="KW-0597">Phosphoprotein</keyword>
<protein>
    <recommendedName>
        <fullName evidence="19">Phenolphthiocerol/phthiocerol polyketide synthase subunit E</fullName>
        <ecNumber evidence="18">2.3.1.292</ecNumber>
    </recommendedName>
    <alternativeName>
        <fullName evidence="21">(Phenol)carboxyphthiodiolenone synthase subunit E</fullName>
    </alternativeName>
    <alternativeName>
        <fullName evidence="22">Beta-ketoacyl-acyl-carrier-protein synthase I</fullName>
    </alternativeName>
    <alternativeName>
        <fullName evidence="20">Phthiocerol synthesis polyketide synthase type I PpsE</fullName>
    </alternativeName>
</protein>
<dbReference type="Pfam" id="PF00550">
    <property type="entry name" value="PP-binding"/>
    <property type="match status" value="3"/>
</dbReference>
<evidence type="ECO:0000256" key="22">
    <source>
        <dbReference type="ARBA" id="ARBA00084020"/>
    </source>
</evidence>
<keyword evidence="4" id="KW-0596">Phosphopantetheine</keyword>
<dbReference type="GO" id="GO:0005829">
    <property type="term" value="C:cytosol"/>
    <property type="evidence" value="ECO:0007669"/>
    <property type="project" value="TreeGrafter"/>
</dbReference>
<dbReference type="FunFam" id="3.40.50.980:FF:000001">
    <property type="entry name" value="Non-ribosomal peptide synthetase"/>
    <property type="match status" value="2"/>
</dbReference>
<dbReference type="Gene3D" id="3.30.70.3290">
    <property type="match status" value="1"/>
</dbReference>
<dbReference type="SMART" id="SM00823">
    <property type="entry name" value="PKS_PP"/>
    <property type="match status" value="3"/>
</dbReference>
<dbReference type="InterPro" id="IPR000873">
    <property type="entry name" value="AMP-dep_synth/lig_dom"/>
</dbReference>
<comment type="similarity">
    <text evidence="12">In the C-terminal section; belongs to the NRP synthetase family.</text>
</comment>
<dbReference type="Pfam" id="PF00698">
    <property type="entry name" value="Acyl_transf_1"/>
    <property type="match status" value="1"/>
</dbReference>
<accession>A0A848L8F6</accession>
<dbReference type="InterPro" id="IPR023213">
    <property type="entry name" value="CAT-like_dom_sf"/>
</dbReference>
<dbReference type="EMBL" id="JABBJJ010000026">
    <property type="protein sequence ID" value="NMO14847.1"/>
    <property type="molecule type" value="Genomic_DNA"/>
</dbReference>
<dbReference type="Gene3D" id="1.10.1200.10">
    <property type="entry name" value="ACP-like"/>
    <property type="match status" value="2"/>
</dbReference>
<reference evidence="26 27" key="1">
    <citation type="submission" date="2020-04" db="EMBL/GenBank/DDBJ databases">
        <title>Draft genome of Pyxidicoccus fallax type strain.</title>
        <authorList>
            <person name="Whitworth D.E."/>
        </authorList>
    </citation>
    <scope>NUCLEOTIDE SEQUENCE [LARGE SCALE GENOMIC DNA]</scope>
    <source>
        <strain evidence="26 27">DSM 14698</strain>
    </source>
</reference>
<feature type="domain" description="Carrier" evidence="24">
    <location>
        <begin position="3536"/>
        <end position="3611"/>
    </location>
</feature>
<dbReference type="SUPFAM" id="SSF47336">
    <property type="entry name" value="ACP-like"/>
    <property type="match status" value="3"/>
</dbReference>
<dbReference type="PANTHER" id="PTHR45527">
    <property type="entry name" value="NONRIBOSOMAL PEPTIDE SYNTHETASE"/>
    <property type="match status" value="1"/>
</dbReference>
<dbReference type="SUPFAM" id="SSF56801">
    <property type="entry name" value="Acetyl-CoA synthetase-like"/>
    <property type="match status" value="2"/>
</dbReference>
<dbReference type="Gene3D" id="3.30.559.30">
    <property type="entry name" value="Nonribosomal peptide synthetase, condensation domain"/>
    <property type="match status" value="2"/>
</dbReference>
<dbReference type="NCBIfam" id="NF003417">
    <property type="entry name" value="PRK04813.1"/>
    <property type="match status" value="2"/>
</dbReference>
<comment type="catalytic activity">
    <reaction evidence="13">
        <text>17-(4-hydroxyphenyl)heptadecanoyl-[(phenol)carboxyphthiodiolenone synthase] + 2 (S)-methylmalonyl-CoA + 3 malonyl-CoA + 5 NADPH + 10 H(+) = C35-(phenol)carboxyphthiodiolenone-[(phenol)carboxyphthiodiolenone synthase] + 5 CO2 + 5 NADP(+) + 5 CoA + 2 H2O</text>
        <dbReference type="Rhea" id="RHEA:57756"/>
        <dbReference type="Rhea" id="RHEA-COMP:14272"/>
        <dbReference type="Rhea" id="RHEA-COMP:14989"/>
        <dbReference type="ChEBI" id="CHEBI:15377"/>
        <dbReference type="ChEBI" id="CHEBI:15378"/>
        <dbReference type="ChEBI" id="CHEBI:16526"/>
        <dbReference type="ChEBI" id="CHEBI:57287"/>
        <dbReference type="ChEBI" id="CHEBI:57327"/>
        <dbReference type="ChEBI" id="CHEBI:57384"/>
        <dbReference type="ChEBI" id="CHEBI:57783"/>
        <dbReference type="ChEBI" id="CHEBI:58349"/>
        <dbReference type="ChEBI" id="CHEBI:133300"/>
        <dbReference type="ChEBI" id="CHEBI:142259"/>
        <dbReference type="EC" id="2.3.1.292"/>
    </reaction>
</comment>
<evidence type="ECO:0000256" key="6">
    <source>
        <dbReference type="ARBA" id="ARBA00022679"/>
    </source>
</evidence>
<dbReference type="InterPro" id="IPR020841">
    <property type="entry name" value="PKS_Beta-ketoAc_synthase_dom"/>
</dbReference>
<dbReference type="InterPro" id="IPR001227">
    <property type="entry name" value="Ac_transferase_dom_sf"/>
</dbReference>
<evidence type="ECO:0000256" key="14">
    <source>
        <dbReference type="ARBA" id="ARBA00051971"/>
    </source>
</evidence>
<dbReference type="Gene3D" id="3.40.50.980">
    <property type="match status" value="4"/>
</dbReference>
<dbReference type="FunFam" id="3.30.300.30:FF:000010">
    <property type="entry name" value="Enterobactin synthetase component F"/>
    <property type="match status" value="2"/>
</dbReference>
<dbReference type="GO" id="GO:0043041">
    <property type="term" value="P:amino acid activation for nonribosomal peptide biosynthetic process"/>
    <property type="evidence" value="ECO:0007669"/>
    <property type="project" value="UniProtKB-ARBA"/>
</dbReference>
<evidence type="ECO:0000256" key="19">
    <source>
        <dbReference type="ARBA" id="ARBA00073623"/>
    </source>
</evidence>
<dbReference type="InterPro" id="IPR049490">
    <property type="entry name" value="C883_1060-like_KR_N"/>
</dbReference>
<feature type="domain" description="Carrier" evidence="24">
    <location>
        <begin position="1422"/>
        <end position="1497"/>
    </location>
</feature>
<dbReference type="Pfam" id="PF08659">
    <property type="entry name" value="KR"/>
    <property type="match status" value="1"/>
</dbReference>
<evidence type="ECO:0000256" key="1">
    <source>
        <dbReference type="ARBA" id="ARBA00001937"/>
    </source>
</evidence>
<dbReference type="CDD" id="cd12117">
    <property type="entry name" value="A_NRPS_Srf_like"/>
    <property type="match status" value="1"/>
</dbReference>
<evidence type="ECO:0000256" key="2">
    <source>
        <dbReference type="ARBA" id="ARBA00001957"/>
    </source>
</evidence>
<dbReference type="EC" id="2.3.1.292" evidence="18"/>
<dbReference type="InterPro" id="IPR013968">
    <property type="entry name" value="PKS_KR"/>
</dbReference>
<dbReference type="SMART" id="SM00825">
    <property type="entry name" value="PKS_KS"/>
    <property type="match status" value="1"/>
</dbReference>
<dbReference type="InterPro" id="IPR036291">
    <property type="entry name" value="NAD(P)-bd_dom_sf"/>
</dbReference>
<dbReference type="InterPro" id="IPR014030">
    <property type="entry name" value="Ketoacyl_synth_N"/>
</dbReference>
<comment type="similarity">
    <text evidence="3">Belongs to the ATP-dependent AMP-binding enzyme family.</text>
</comment>
<proteinExistence type="inferred from homology"/>
<dbReference type="CDD" id="cd19531">
    <property type="entry name" value="LCL_NRPS-like"/>
    <property type="match status" value="2"/>
</dbReference>
<comment type="catalytic activity">
    <reaction evidence="14">
        <text>19-(4-hydroxyphenyl)nonadecanoyl-[(phenol)carboxyphthiodiolenone synthase] + 2 (S)-methylmalonyl-CoA + 3 malonyl-CoA + 5 NADPH + 10 H(+) = C37-(phenol)carboxyphthiodiolenone-[(phenol)carboxyphthiodiolenone synthase] + 5 CO2 + 5 NADP(+) + 5 CoA + 2 H2O</text>
        <dbReference type="Rhea" id="RHEA:57760"/>
        <dbReference type="Rhea" id="RHEA-COMP:14273"/>
        <dbReference type="Rhea" id="RHEA-COMP:14990"/>
        <dbReference type="ChEBI" id="CHEBI:15377"/>
        <dbReference type="ChEBI" id="CHEBI:15378"/>
        <dbReference type="ChEBI" id="CHEBI:16526"/>
        <dbReference type="ChEBI" id="CHEBI:57287"/>
        <dbReference type="ChEBI" id="CHEBI:57327"/>
        <dbReference type="ChEBI" id="CHEBI:57384"/>
        <dbReference type="ChEBI" id="CHEBI:57783"/>
        <dbReference type="ChEBI" id="CHEBI:58349"/>
        <dbReference type="ChEBI" id="CHEBI:133301"/>
        <dbReference type="ChEBI" id="CHEBI:142260"/>
        <dbReference type="EC" id="2.3.1.292"/>
    </reaction>
</comment>
<dbReference type="InterPro" id="IPR010071">
    <property type="entry name" value="AA_adenyl_dom"/>
</dbReference>
<dbReference type="GO" id="GO:0031177">
    <property type="term" value="F:phosphopantetheine binding"/>
    <property type="evidence" value="ECO:0007669"/>
    <property type="project" value="InterPro"/>
</dbReference>
<dbReference type="Pfam" id="PF00109">
    <property type="entry name" value="ketoacyl-synt"/>
    <property type="match status" value="1"/>
</dbReference>
<evidence type="ECO:0000259" key="25">
    <source>
        <dbReference type="PROSITE" id="PS52004"/>
    </source>
</evidence>
<dbReference type="Gene3D" id="3.30.559.10">
    <property type="entry name" value="Chloramphenicol acetyltransferase-like domain"/>
    <property type="match status" value="2"/>
</dbReference>
<evidence type="ECO:0000256" key="11">
    <source>
        <dbReference type="ARBA" id="ARBA00023268"/>
    </source>
</evidence>
<dbReference type="PROSITE" id="PS50075">
    <property type="entry name" value="CARRIER"/>
    <property type="match status" value="3"/>
</dbReference>
<feature type="domain" description="Carrier" evidence="24">
    <location>
        <begin position="2479"/>
        <end position="2554"/>
    </location>
</feature>
<dbReference type="Pfam" id="PF00668">
    <property type="entry name" value="Condensation"/>
    <property type="match status" value="2"/>
</dbReference>
<keyword evidence="9" id="KW-0560">Oxidoreductase</keyword>
<comment type="cofactor">
    <cofactor evidence="1">
        <name>NADP(+)</name>
        <dbReference type="ChEBI" id="CHEBI:58349"/>
    </cofactor>
</comment>
<evidence type="ECO:0000256" key="10">
    <source>
        <dbReference type="ARBA" id="ARBA00023098"/>
    </source>
</evidence>
<evidence type="ECO:0000256" key="16">
    <source>
        <dbReference type="ARBA" id="ARBA00052745"/>
    </source>
</evidence>
<dbReference type="Gene3D" id="3.40.50.720">
    <property type="entry name" value="NAD(P)-binding Rossmann-like Domain"/>
    <property type="match status" value="1"/>
</dbReference>
<comment type="catalytic activity">
    <reaction evidence="16">
        <text>icosanoyl-[(phenol)carboxyphthiodiolenone synthase] + 2 (S)-methylmalonyl-CoA + 3 malonyl-CoA + 5 NADPH + 10 H(+) = C32-carboxyphthiodiolenone-[(phenol)carboxyphthiodiolenone synthase] + 5 CO2 + 5 NADP(+) + 5 CoA + 2 H2O</text>
        <dbReference type="Rhea" id="RHEA:57748"/>
        <dbReference type="Rhea" id="RHEA-COMP:14985"/>
        <dbReference type="Rhea" id="RHEA-COMP:14986"/>
        <dbReference type="ChEBI" id="CHEBI:15377"/>
        <dbReference type="ChEBI" id="CHEBI:15378"/>
        <dbReference type="ChEBI" id="CHEBI:16526"/>
        <dbReference type="ChEBI" id="CHEBI:57287"/>
        <dbReference type="ChEBI" id="CHEBI:57327"/>
        <dbReference type="ChEBI" id="CHEBI:57384"/>
        <dbReference type="ChEBI" id="CHEBI:57783"/>
        <dbReference type="ChEBI" id="CHEBI:58349"/>
        <dbReference type="ChEBI" id="CHEBI:87848"/>
        <dbReference type="ChEBI" id="CHEBI:142236"/>
        <dbReference type="EC" id="2.3.1.292"/>
    </reaction>
</comment>
<dbReference type="SMART" id="SM00827">
    <property type="entry name" value="PKS_AT"/>
    <property type="match status" value="1"/>
</dbReference>
<dbReference type="InterPro" id="IPR016035">
    <property type="entry name" value="Acyl_Trfase/lysoPLipase"/>
</dbReference>
<dbReference type="GO" id="GO:0034081">
    <property type="term" value="C:polyketide synthase complex"/>
    <property type="evidence" value="ECO:0007669"/>
    <property type="project" value="UniProtKB-ARBA"/>
</dbReference>
<dbReference type="CDD" id="cd00833">
    <property type="entry name" value="PKS"/>
    <property type="match status" value="1"/>
</dbReference>
<dbReference type="FunFam" id="2.30.38.10:FF:000001">
    <property type="entry name" value="Non-ribosomal peptide synthetase PvdI"/>
    <property type="match status" value="2"/>
</dbReference>
<dbReference type="InterPro" id="IPR057326">
    <property type="entry name" value="KR_dom"/>
</dbReference>
<evidence type="ECO:0000313" key="27">
    <source>
        <dbReference type="Proteomes" id="UP000518300"/>
    </source>
</evidence>
<dbReference type="SUPFAM" id="SSF53901">
    <property type="entry name" value="Thiolase-like"/>
    <property type="match status" value="1"/>
</dbReference>
<dbReference type="SUPFAM" id="SSF51735">
    <property type="entry name" value="NAD(P)-binding Rossmann-fold domains"/>
    <property type="match status" value="2"/>
</dbReference>
<dbReference type="Gene3D" id="3.40.50.1820">
    <property type="entry name" value="alpha/beta hydrolase"/>
    <property type="match status" value="1"/>
</dbReference>
<keyword evidence="27" id="KW-1185">Reference proteome</keyword>
<dbReference type="InterPro" id="IPR045851">
    <property type="entry name" value="AMP-bd_C_sf"/>
</dbReference>
<dbReference type="CDD" id="cd08953">
    <property type="entry name" value="KR_2_SDR_x"/>
    <property type="match status" value="1"/>
</dbReference>
<dbReference type="Pfam" id="PF21394">
    <property type="entry name" value="Beta-ketacyl_N"/>
    <property type="match status" value="1"/>
</dbReference>
<dbReference type="RefSeq" id="WP_169344141.1">
    <property type="nucleotide sequence ID" value="NZ_JABBJJ010000026.1"/>
</dbReference>
<keyword evidence="7" id="KW-0276">Fatty acid metabolism</keyword>
<evidence type="ECO:0000313" key="26">
    <source>
        <dbReference type="EMBL" id="NMO14847.1"/>
    </source>
</evidence>
<evidence type="ECO:0000256" key="8">
    <source>
        <dbReference type="ARBA" id="ARBA00022857"/>
    </source>
</evidence>
<evidence type="ECO:0000259" key="24">
    <source>
        <dbReference type="PROSITE" id="PS50075"/>
    </source>
</evidence>
<dbReference type="InterPro" id="IPR025110">
    <property type="entry name" value="AMP-bd_C"/>
</dbReference>
<evidence type="ECO:0000256" key="7">
    <source>
        <dbReference type="ARBA" id="ARBA00022832"/>
    </source>
</evidence>
<dbReference type="Pfam" id="PF00501">
    <property type="entry name" value="AMP-binding"/>
    <property type="match status" value="2"/>
</dbReference>
<evidence type="ECO:0000256" key="17">
    <source>
        <dbReference type="ARBA" id="ARBA00058455"/>
    </source>
</evidence>
<dbReference type="PROSITE" id="PS00606">
    <property type="entry name" value="KS3_1"/>
    <property type="match status" value="1"/>
</dbReference>
<dbReference type="FunFam" id="1.10.1200.10:FF:000005">
    <property type="entry name" value="Nonribosomal peptide synthetase 1"/>
    <property type="match status" value="3"/>
</dbReference>
<feature type="region of interest" description="Disordered" evidence="23">
    <location>
        <begin position="895"/>
        <end position="922"/>
    </location>
</feature>
<dbReference type="SUPFAM" id="SSF52151">
    <property type="entry name" value="FabD/lysophospholipase-like"/>
    <property type="match status" value="1"/>
</dbReference>
<dbReference type="InterPro" id="IPR006162">
    <property type="entry name" value="Ppantetheine_attach_site"/>
</dbReference>
<comment type="cofactor">
    <cofactor evidence="2">
        <name>pantetheine 4'-phosphate</name>
        <dbReference type="ChEBI" id="CHEBI:47942"/>
    </cofactor>
</comment>
<dbReference type="GO" id="GO:0006633">
    <property type="term" value="P:fatty acid biosynthetic process"/>
    <property type="evidence" value="ECO:0007669"/>
    <property type="project" value="InterPro"/>
</dbReference>
<dbReference type="Gene3D" id="3.30.300.30">
    <property type="match status" value="2"/>
</dbReference>
<dbReference type="NCBIfam" id="TIGR01733">
    <property type="entry name" value="AA-adenyl-dom"/>
    <property type="match status" value="2"/>
</dbReference>
<organism evidence="26 27">
    <name type="scientific">Pyxidicoccus fallax</name>
    <dbReference type="NCBI Taxonomy" id="394095"/>
    <lineage>
        <taxon>Bacteria</taxon>
        <taxon>Pseudomonadati</taxon>
        <taxon>Myxococcota</taxon>
        <taxon>Myxococcia</taxon>
        <taxon>Myxococcales</taxon>
        <taxon>Cystobacterineae</taxon>
        <taxon>Myxococcaceae</taxon>
        <taxon>Pyxidicoccus</taxon>
    </lineage>
</organism>
<dbReference type="Pfam" id="PF02801">
    <property type="entry name" value="Ketoacyl-synt_C"/>
    <property type="match status" value="1"/>
</dbReference>
<dbReference type="PROSITE" id="PS00012">
    <property type="entry name" value="PHOSPHOPANTETHEINE"/>
    <property type="match status" value="2"/>
</dbReference>
<dbReference type="InterPro" id="IPR020845">
    <property type="entry name" value="AMP-binding_CS"/>
</dbReference>
<dbReference type="PANTHER" id="PTHR45527:SF1">
    <property type="entry name" value="FATTY ACID SYNTHASE"/>
    <property type="match status" value="1"/>
</dbReference>
<evidence type="ECO:0000256" key="4">
    <source>
        <dbReference type="ARBA" id="ARBA00022450"/>
    </source>
</evidence>
<sequence>MAGDSSNAGTTGLEIAIIGMAGRYPGARDLEAFWRNLRDGVESITFLKDSELEPSALESPSVRGEPNYVKAAAFIEDADRFDAGYFGLSPKEAQVMDPQHRVFLESAVEALENAGYDAGRYKGRIGVYAGARTDTYVFNLFSNADALGGLDPFELGLGNDLAFLTTRVSHQLNLRGPAYSVHTACSTALVAIHLSCQALLAGECQMAIAGGVAINIPQKVGYLYQPGGIASPDGHCRAFDAKAAGTIFGSGIGLVVLKRLEDALEDGDTIHAVIKGSAINNDGSVKASFTAPSVQGQATVIKDAMAAADVPADTISYVEAHGTGTALGDPIEIRALTRAFGNKTRGKRTVAIGSVKTNIGHLDAAAGSASLIKAVLALKHQQLPPTLHFESPNPQIDFDSGPFYVNTTLQPWPAGKTPRRAGVSAFGVGGTNAHIVLEEAPPARPSAPGRPWELLVLSARSPAALDNATARLAKHLEEHPELPLADAAYTLQVGRKTFPHRRIAVVEGREHALRVLRGEEPERLVSASQEAQTRPVVFLFPGGGTQSAGMGAGLYRTEPTFRAEVDRLAALFQPHVGLDLRTVIRAEPGRELPELSRNVVALPSIFLMEYALARLWMSWGVEPESMIGHSLGEYAAACIAGVMSVEDAVALVALRGRLMDTLPKGAMLSVTLPEEELLPLLGTSLDLAAVNAPGQCVASGPVEAIEALAATLTARGVEHRRLHVDAAAHSRMLDGLLPAFREKVASLKLKAPERPYVSCLTGRPVTAEEVTRPEYWVEHLRRPVRFRDGLKELLASPTRVLLEVGPGQSLTALARLQGEDPRARIIISSSRHPKDSQPDEAFLHGALGRLWLAGVEVDWQEVHAGVSRRRVPLPAYPFERERYWIGPAERATTALATTTQPQDARAPASQSTEPTQGARGKQADVADWFHVASWRRTALPATNREVLAERRCWVVFTDALGVGEALCRLLEQADQDVVRVRSGSTFQRESARVFTLDARQPADFVLLWKHLSDQELHPATVVHLWSLGSEGAGTSGPELFRQVQETGYYSLLNLSQALATGDTLRPVRVEVITNHLYDLDGEHHALPEKAPLLGPCRTLPREQPHVTVRTVDIAAPTGKAVAETAARLLAELSQQPKDAVVAWRAGQRYVQSWVPSRLDAEGEPPYPLREQGVYLITGGLGGVGLALAAYLAETVKARVALVGRSALPERSEWDAYLSAHPADDKVARQLSRLRELEERGAEVLVLQADVAKVPSLESAVARVEARFGALHGVVHCADLPASSTSTDTGREASEQRFAPKAHGTYALERVLRERAADFVLLFSSSASVLGGQGEVASAAANSFLDAFAQARAGETGTRWVSASWDPWLVESRTPGAELAPYAMTPEEGAEAVRRLVTLGLYGHVVVATGDLTHRWRQSTQVTRRSPIEEKLSRIFSLVLGVPSVGVHESFFELGGHSLLATRAVARIRNTFGIDLPIRALFDAPTISRLAPRVAAKVREQAGRVAPPLLPTPRTSAPVLSFAQQRLWFIDQLDPNSANYNMPSTVRLEGVLDVPSLERAFTELVRRHEPLRTTFIEGEDGPVQVIHPPVAFPLARVDLTTVEPAARDAELRRIITNEILRPFDLGRGPLLRVTLLRMSERQHVLVLVMHHIVTDAWSFGLLVREMAALYLAYTAGMPSPLPELPVQYADYSVWQRGWLQGAVLDAQLEWWKKRLDGAPRALEIPTDFPRPAMQTFRGAAVPIQIPPRVTALLRAYCRKEGSTPFMALLGALQAVLARYCGQDDFIIGSPIAGRRFAELEEMIGFFVNTLALRARLEGNPSFRELISRVREENLEAYAHQDVPFEKLVESLVTRRSLDRTPLFQVLFALQNTPGTIPTSADLTLQPFTPETNTTRFDLELNISELTDSFAGELVYNADLFLPETAQRIARLYVGFLEALLTQPEQPFHSLPLLPADELRTVVEDWNRSPSEFPRDATMPEVFSRVAAAHPDAIAVEFGDQRLTYAQLDAEANRLAHLLIAWGVRPDAPVALALERSVELIVSLLAILKAGGAYLPLDTSYPRERLAQMIEDAQPVLLITSDAHRDAIPTSGALPVVLVDSVDTSALSAHAPAVALAPEHLAYIDFTSGSTGRPKGVAVSHRNVLRTVLNAPYADVSAGQSFLLIAPISFDASTLEVWGPLLNGGRLVVFPPSSPSDLDALASVLQQHSVSTLHLTAGLFSQMVESHLHGLKSVKQLLTGGDVVSAPHVRRVVGELGIPVTACYGPTEGTLFTSTFRMTAASQVPASVPIGTPITGTQVYLLDSHLLPVAPGTPGELFIGGEGLARGYVRRPDLTAERFIPNPFSSSPGARMYRTGDLARWRQDGVLEFLGRKDFQVKVRGFRIELAEVEAALLAFPGVREAVALAREDVPGDKRLVGYVTGDASLDMGALRDHLQQRLPEYMVPSALVRLDAFPLTANAKVDRKALPAPEARADLRPFVAPRTATEQVLATIWAEVLRIDKVGLHDDFFELGGHSLLATQLVPRVRAAFGVELQLRALFESPTLEGLARAIDALDRSAANVPPPRAASRKEGETLPLSFAQQRLWFLDQLESGASTYNMPHGLRLHGPLDVPALEHAFTELVRRHEVLRTTFVDGGGAPIQVIAPPAPFPITLVDFSSHEDREARAHRFAEEDAAAPFNLVTGPLLRVTLLRLSEHQHVMLATMHHIITDGWSLDIFVRELMALYEARRTSREAALPALPLQYADYAVWQRDWLQGEALDAQLSWWRKYLADAPRALELPTDFPRPAQPSFRGGMLEVSYPRELADALNAFCKKEGVTPFMALLTAWQALLARYSGQDDICVGTPVAGRRFTELEGLIGFFVNTLVLRTRFQGADSFRALLGHAREATLGALAHQDLPFERLVQELQPSRDLSRPPLFQVLFALENVRLPSFSQGELSIQPIEIDNAITRFDLELNFGDVTNGISGALVYNTDLFRPETVARMAGHLRLMLEAMIARPEASPATVSLLTDAESRQLLVDFNDTLADFPADACIHQLFEAQARRTPGATAVVHEDTVLTYEELDARANQLAQRLCSLGVGPEVGVGVFLERTPDLVIALLAVLKAGGVYVPLDPGYPRDRLAFMLQDAALAVLVTHPDIRERLPEHSAREVSMTADTLAMLPSRPVRSNVTADHLAYIIYTSGSTGRPKGTLLQHRGLCASALAAVKAHGFHPRSRVLQYAASSFDASIMEVFATLLAGGALVLAARERLLPDEPLRALLQQQQVTAVTLTPSVLAQLQPEGLEGLETIISAGEALSPELALRWGPGRALLNAYGPTEATICAAITPPPGLGRPAGAAPETGLRVTLGKPWPNTRLYVLDAALRPVPMGLPGELFISGVGLARGYLGRPELTAERFLPNPFEDVPGARLYRTGDRVRWLESGELEYLGRVDTQVKVRGFRIELGEVESGLLAFAGVREAVAVIREDVAGDKRLAGYVAADASLDIAALRAHLQQRLPEFMVPSALVRLDALPLTPNGKLDRAALPVPDTRALQRPYEAPRDELEQQVADLWAELLRVERVGVHDNFFELGGHSLLATRLVSRVRSTFDVELPLRELFEQPTVESMTLLILEALAEKVDTSELEQMVEGLD</sequence>
<dbReference type="InterPro" id="IPR029058">
    <property type="entry name" value="AB_hydrolase_fold"/>
</dbReference>
<evidence type="ECO:0000256" key="3">
    <source>
        <dbReference type="ARBA" id="ARBA00006432"/>
    </source>
</evidence>
<dbReference type="Pfam" id="PF22621">
    <property type="entry name" value="CurL-like_PKS_C"/>
    <property type="match status" value="1"/>
</dbReference>
<evidence type="ECO:0000256" key="9">
    <source>
        <dbReference type="ARBA" id="ARBA00023002"/>
    </source>
</evidence>
<dbReference type="InterPro" id="IPR016039">
    <property type="entry name" value="Thiolase-like"/>
</dbReference>
<comment type="caution">
    <text evidence="26">The sequence shown here is derived from an EMBL/GenBank/DDBJ whole genome shotgun (WGS) entry which is preliminary data.</text>
</comment>
<dbReference type="InterPro" id="IPR001242">
    <property type="entry name" value="Condensation_dom"/>
</dbReference>
<dbReference type="InterPro" id="IPR016036">
    <property type="entry name" value="Malonyl_transacylase_ACP-bd"/>
</dbReference>
<dbReference type="Pfam" id="PF13193">
    <property type="entry name" value="AMP-binding_C"/>
    <property type="match status" value="2"/>
</dbReference>
<evidence type="ECO:0000256" key="15">
    <source>
        <dbReference type="ARBA" id="ARBA00052119"/>
    </source>
</evidence>
<evidence type="ECO:0000256" key="5">
    <source>
        <dbReference type="ARBA" id="ARBA00022553"/>
    </source>
</evidence>
<dbReference type="GO" id="GO:0016491">
    <property type="term" value="F:oxidoreductase activity"/>
    <property type="evidence" value="ECO:0007669"/>
    <property type="project" value="UniProtKB-KW"/>
</dbReference>
<dbReference type="InterPro" id="IPR020806">
    <property type="entry name" value="PKS_PP-bd"/>
</dbReference>
<dbReference type="FunFam" id="3.40.50.12780:FF:000012">
    <property type="entry name" value="Non-ribosomal peptide synthetase"/>
    <property type="match status" value="2"/>
</dbReference>
<evidence type="ECO:0000256" key="20">
    <source>
        <dbReference type="ARBA" id="ARBA00075053"/>
    </source>
</evidence>
<dbReference type="Proteomes" id="UP000518300">
    <property type="component" value="Unassembled WGS sequence"/>
</dbReference>
<dbReference type="PROSITE" id="PS00455">
    <property type="entry name" value="AMP_BINDING"/>
    <property type="match status" value="2"/>
</dbReference>
<dbReference type="PROSITE" id="PS52004">
    <property type="entry name" value="KS3_2"/>
    <property type="match status" value="1"/>
</dbReference>
<dbReference type="InterPro" id="IPR018201">
    <property type="entry name" value="Ketoacyl_synth_AS"/>
</dbReference>
<dbReference type="InterPro" id="IPR009081">
    <property type="entry name" value="PP-bd_ACP"/>
</dbReference>
<dbReference type="GO" id="GO:0004315">
    <property type="term" value="F:3-oxoacyl-[acyl-carrier-protein] synthase activity"/>
    <property type="evidence" value="ECO:0007669"/>
    <property type="project" value="InterPro"/>
</dbReference>
<evidence type="ECO:0000256" key="12">
    <source>
        <dbReference type="ARBA" id="ARBA00029443"/>
    </source>
</evidence>
<comment type="function">
    <text evidence="17">Part of the PpsABCDE complex involved in the biosynthesis of the lipid core common to phthiocerols and phenolphthiocerols by successive additions of malonyl-CoA or methylmalonyl-CoA extender units. PpsA can accept as substrate the activated forms of either icosanoyl (C20), docosanoyl (C22) or lignoceroyl (C24) groups from FadD26, or a (4-hydroxyphenyl)-C17 or (4-hydroxyphenyl)-C19 fatty acyl from FadD29. PpsA initiates the biosynthesis and extends its substrate using a malonyl-CoA extender unit. The PpsB and PpsC proteins add the second and third malonyl-CoA extender units. PpsD adds an (R)-methylmalonyl unit and PpsE adds a second (R)-methylmalonyl unit. The incorporation of the methylmalonyl units results in formation of two branched methyl groups in the elongated product.</text>
</comment>
<dbReference type="InterPro" id="IPR014031">
    <property type="entry name" value="Ketoacyl_synth_C"/>
</dbReference>
<evidence type="ECO:0000256" key="23">
    <source>
        <dbReference type="SAM" id="MobiDB-lite"/>
    </source>
</evidence>
<dbReference type="Gene3D" id="3.30.70.250">
    <property type="entry name" value="Malonyl-CoA ACP transacylase, ACP-binding"/>
    <property type="match status" value="1"/>
</dbReference>
<comment type="catalytic activity">
    <reaction evidence="15">
        <text>docosanoyl-[(phenol)carboxyphthiodiolenone synthase] + 2 (S)-methylmalonyl-CoA + 3 malonyl-CoA + 5 NADPH + 10 H(+) = C34-carboxyphthiodiolenone-[(phenol)carboxyphthiodiolenone synthase] + 5 CO2 + 5 NADP(+) + 5 CoA + 2 H2O</text>
        <dbReference type="Rhea" id="RHEA:57752"/>
        <dbReference type="Rhea" id="RHEA-COMP:14987"/>
        <dbReference type="Rhea" id="RHEA-COMP:14988"/>
        <dbReference type="ChEBI" id="CHEBI:15377"/>
        <dbReference type="ChEBI" id="CHEBI:15378"/>
        <dbReference type="ChEBI" id="CHEBI:16526"/>
        <dbReference type="ChEBI" id="CHEBI:57287"/>
        <dbReference type="ChEBI" id="CHEBI:57327"/>
        <dbReference type="ChEBI" id="CHEBI:57384"/>
        <dbReference type="ChEBI" id="CHEBI:57783"/>
        <dbReference type="ChEBI" id="CHEBI:58349"/>
        <dbReference type="ChEBI" id="CHEBI:142237"/>
        <dbReference type="ChEBI" id="CHEBI:142238"/>
        <dbReference type="EC" id="2.3.1.292"/>
    </reaction>
</comment>
<dbReference type="FunFam" id="3.30.559.30:FF:000001">
    <property type="entry name" value="Non-ribosomal peptide synthetase"/>
    <property type="match status" value="1"/>
</dbReference>
<keyword evidence="10" id="KW-0443">Lipid metabolism</keyword>
<keyword evidence="6" id="KW-0808">Transferase</keyword>
<dbReference type="Gene3D" id="3.40.366.10">
    <property type="entry name" value="Malonyl-Coenzyme A Acyl Carrier Protein, domain 2"/>
    <property type="match status" value="1"/>
</dbReference>
<evidence type="ECO:0000256" key="13">
    <source>
        <dbReference type="ARBA" id="ARBA00050973"/>
    </source>
</evidence>
<keyword evidence="11" id="KW-0511">Multifunctional enzyme</keyword>
<dbReference type="Gene3D" id="2.30.38.10">
    <property type="entry name" value="Luciferase, Domain 3"/>
    <property type="match status" value="2"/>
</dbReference>
<dbReference type="InterPro" id="IPR014043">
    <property type="entry name" value="Acyl_transferase_dom"/>
</dbReference>
<dbReference type="SMART" id="SM00822">
    <property type="entry name" value="PKS_KR"/>
    <property type="match status" value="1"/>
</dbReference>
<gene>
    <name evidence="26" type="ORF">HG543_08245</name>
</gene>
<dbReference type="SUPFAM" id="SSF52777">
    <property type="entry name" value="CoA-dependent acyltransferases"/>
    <property type="match status" value="4"/>
</dbReference>
<dbReference type="Gene3D" id="3.40.47.10">
    <property type="match status" value="1"/>
</dbReference>
<dbReference type="InterPro" id="IPR036736">
    <property type="entry name" value="ACP-like_sf"/>
</dbReference>